<evidence type="ECO:0000256" key="3">
    <source>
        <dbReference type="ARBA" id="ARBA00022475"/>
    </source>
</evidence>
<evidence type="ECO:0000256" key="5">
    <source>
        <dbReference type="ARBA" id="ARBA00022989"/>
    </source>
</evidence>
<organism evidence="12 18">
    <name type="scientific">Phocaeicola dorei</name>
    <dbReference type="NCBI Taxonomy" id="357276"/>
    <lineage>
        <taxon>Bacteria</taxon>
        <taxon>Pseudomonadati</taxon>
        <taxon>Bacteroidota</taxon>
        <taxon>Bacteroidia</taxon>
        <taxon>Bacteroidales</taxon>
        <taxon>Bacteroidaceae</taxon>
        <taxon>Phocaeicola</taxon>
    </lineage>
</organism>
<evidence type="ECO:0000313" key="13">
    <source>
        <dbReference type="EMBL" id="MBV3123817.1"/>
    </source>
</evidence>
<dbReference type="EMBL" id="VVZV01000008">
    <property type="protein sequence ID" value="KAA5320780.1"/>
    <property type="molecule type" value="Genomic_DNA"/>
</dbReference>
<evidence type="ECO:0000313" key="18">
    <source>
        <dbReference type="Proteomes" id="UP000441162"/>
    </source>
</evidence>
<feature type="transmembrane region" description="Helical" evidence="7">
    <location>
        <begin position="120"/>
        <end position="142"/>
    </location>
</feature>
<sequence length="180" mass="19715">MDTKKELKILFWMIVVYAAVFFMPLGNERFMTAVDATLDLAKWYAQEHVMLCLLPTFFIAGVIAVFVSQGSVLKYFGANAKKWLSYTAAAVSGSILAVCSCTILPLFTSIYKRGAGLGPAIAFLYSGPAISILSIILTARILGVEMGVARTVGAIGFSVVIALLWHLFSVRKRKPNKRNR</sequence>
<dbReference type="Proteomes" id="UP000481700">
    <property type="component" value="Unassembled WGS sequence"/>
</dbReference>
<gene>
    <name evidence="8" type="ORF">CE91St7_17210</name>
    <name evidence="14" type="ORF">E1J06_01175</name>
    <name evidence="12" type="ORF">F2Y51_23520</name>
    <name evidence="11" type="ORF">F2Y58_10715</name>
    <name evidence="10" type="ORF">F2Y61_09910</name>
    <name evidence="9" type="ORF">F2Z07_08770</name>
    <name evidence="13" type="ORF">KSU80_11585</name>
    <name evidence="15" type="ORF">QNN11_04175</name>
</gene>
<evidence type="ECO:0000256" key="4">
    <source>
        <dbReference type="ARBA" id="ARBA00022692"/>
    </source>
</evidence>
<feature type="transmembrane region" description="Helical" evidence="7">
    <location>
        <begin position="6"/>
        <end position="27"/>
    </location>
</feature>
<dbReference type="Proteomes" id="UP001177934">
    <property type="component" value="Chromosome"/>
</dbReference>
<keyword evidence="5 7" id="KW-1133">Transmembrane helix</keyword>
<evidence type="ECO:0000256" key="2">
    <source>
        <dbReference type="ARBA" id="ARBA00006386"/>
    </source>
</evidence>
<dbReference type="EMBL" id="VVZA01000044">
    <property type="protein sequence ID" value="KAA5401060.1"/>
    <property type="molecule type" value="Genomic_DNA"/>
</dbReference>
<dbReference type="EMBL" id="CP126056">
    <property type="protein sequence ID" value="WHX10679.1"/>
    <property type="molecule type" value="Genomic_DNA"/>
</dbReference>
<dbReference type="Proteomes" id="UP001055104">
    <property type="component" value="Unassembled WGS sequence"/>
</dbReference>
<dbReference type="PANTHER" id="PTHR43299:SF1">
    <property type="entry name" value="UPF0718 PROTEIN YRAQ"/>
    <property type="match status" value="1"/>
</dbReference>
<evidence type="ECO:0000313" key="8">
    <source>
        <dbReference type="EMBL" id="GKH80837.1"/>
    </source>
</evidence>
<keyword evidence="4 7" id="KW-0812">Transmembrane</keyword>
<dbReference type="Pfam" id="PF03773">
    <property type="entry name" value="ArsP_1"/>
    <property type="match status" value="1"/>
</dbReference>
<dbReference type="EMBL" id="VVZB01000003">
    <property type="protein sequence ID" value="KAA5384563.1"/>
    <property type="molecule type" value="Genomic_DNA"/>
</dbReference>
<dbReference type="Proteomes" id="UP000777173">
    <property type="component" value="Unassembled WGS sequence"/>
</dbReference>
<dbReference type="Proteomes" id="UP000481616">
    <property type="component" value="Unassembled WGS sequence"/>
</dbReference>
<evidence type="ECO:0000313" key="12">
    <source>
        <dbReference type="EMBL" id="KAA5401060.1"/>
    </source>
</evidence>
<dbReference type="EMBL" id="VVYY01000008">
    <property type="protein sequence ID" value="KAA5398008.1"/>
    <property type="molecule type" value="Genomic_DNA"/>
</dbReference>
<protein>
    <submittedName>
        <fullName evidence="12">Permease</fullName>
    </submittedName>
</protein>
<evidence type="ECO:0000313" key="20">
    <source>
        <dbReference type="Proteomes" id="UP000481700"/>
    </source>
</evidence>
<evidence type="ECO:0000313" key="15">
    <source>
        <dbReference type="EMBL" id="WHX10679.1"/>
    </source>
</evidence>
<reference evidence="17 18" key="1">
    <citation type="journal article" date="2019" name="Nat. Med.">
        <title>A library of human gut bacterial isolates paired with longitudinal multiomics data enables mechanistic microbiome research.</title>
        <authorList>
            <person name="Poyet M."/>
            <person name="Groussin M."/>
            <person name="Gibbons S.M."/>
            <person name="Avila-Pacheco J."/>
            <person name="Jiang X."/>
            <person name="Kearney S.M."/>
            <person name="Perrotta A.R."/>
            <person name="Berdy B."/>
            <person name="Zhao S."/>
            <person name="Lieberman T.D."/>
            <person name="Swanson P.K."/>
            <person name="Smith M."/>
            <person name="Roesemann S."/>
            <person name="Alexander J.E."/>
            <person name="Rich S.A."/>
            <person name="Livny J."/>
            <person name="Vlamakis H."/>
            <person name="Clish C."/>
            <person name="Bullock K."/>
            <person name="Deik A."/>
            <person name="Scott J."/>
            <person name="Pierce K.A."/>
            <person name="Xavier R.J."/>
            <person name="Alm E.J."/>
        </authorList>
    </citation>
    <scope>NUCLEOTIDE SEQUENCE [LARGE SCALE GENOMIC DNA]</scope>
    <source>
        <strain evidence="11 19">BIOML-A1</strain>
        <strain evidence="9 20">BIOML-A25</strain>
        <strain evidence="12 18">BIOML-A4</strain>
        <strain evidence="10 17">BIOML-A5</strain>
    </source>
</reference>
<evidence type="ECO:0000313" key="11">
    <source>
        <dbReference type="EMBL" id="KAA5398008.1"/>
    </source>
</evidence>
<comment type="similarity">
    <text evidence="2">Belongs to the UPF0718 family.</text>
</comment>
<dbReference type="Proteomes" id="UP000294834">
    <property type="component" value="Unassembled WGS sequence"/>
</dbReference>
<feature type="transmembrane region" description="Helical" evidence="7">
    <location>
        <begin position="87"/>
        <end position="108"/>
    </location>
</feature>
<name>A0A076II57_9BACT</name>
<evidence type="ECO:0000313" key="9">
    <source>
        <dbReference type="EMBL" id="KAA5320780.1"/>
    </source>
</evidence>
<keyword evidence="3" id="KW-1003">Cell membrane</keyword>
<reference evidence="8" key="4">
    <citation type="submission" date="2022-01" db="EMBL/GenBank/DDBJ databases">
        <title>Novel bile acid biosynthetic pathways are enriched in the microbiome of centenarians.</title>
        <authorList>
            <person name="Sato Y."/>
            <person name="Atarashi K."/>
            <person name="Plichta R.D."/>
            <person name="Arai Y."/>
            <person name="Sasajima S."/>
            <person name="Kearney M.S."/>
            <person name="Suda W."/>
            <person name="Takeshita K."/>
            <person name="Sasaki T."/>
            <person name="Okamoto S."/>
            <person name="Skelly N.A."/>
            <person name="Okamura Y."/>
            <person name="Vlamakis H."/>
            <person name="Li Y."/>
            <person name="Tanoue T."/>
            <person name="Takei H."/>
            <person name="Nittono H."/>
            <person name="Narushima S."/>
            <person name="Irie J."/>
            <person name="Itoh H."/>
            <person name="Moriya K."/>
            <person name="Sugiura Y."/>
            <person name="Suematsu M."/>
            <person name="Moritoki N."/>
            <person name="Shibata S."/>
            <person name="Littman R.D."/>
            <person name="Fischbach A.M."/>
            <person name="Uwamino Y."/>
            <person name="Inoue T."/>
            <person name="Honda A."/>
            <person name="Hattori M."/>
            <person name="Murai T."/>
            <person name="Xavier J.R."/>
            <person name="Hirose N."/>
            <person name="Honda K."/>
        </authorList>
    </citation>
    <scope>NUCLEOTIDE SEQUENCE</scope>
    <source>
        <strain evidence="8">CE91-St7</strain>
    </source>
</reference>
<dbReference type="Proteomes" id="UP000441162">
    <property type="component" value="Unassembled WGS sequence"/>
</dbReference>
<dbReference type="RefSeq" id="WP_007855093.1">
    <property type="nucleotide sequence ID" value="NZ_BAABYF010000001.1"/>
</dbReference>
<evidence type="ECO:0000313" key="17">
    <source>
        <dbReference type="Proteomes" id="UP000347681"/>
    </source>
</evidence>
<dbReference type="eggNOG" id="COG0701">
    <property type="taxonomic scope" value="Bacteria"/>
</dbReference>
<evidence type="ECO:0000256" key="7">
    <source>
        <dbReference type="SAM" id="Phobius"/>
    </source>
</evidence>
<dbReference type="AlphaFoldDB" id="A0A076II57"/>
<reference evidence="15" key="5">
    <citation type="journal article" date="2023" name="Nat. Commun.">
        <title>Identification of a novel Human Milk Oligosaccharides utilization cluster in the infant gut commensal Bacteroides dorei.</title>
        <authorList>
            <person name="Kijner S."/>
            <person name="Ennis D."/>
            <person name="Shmorak S."/>
            <person name="Florentin A."/>
            <person name="Yassour M."/>
        </authorList>
    </citation>
    <scope>NUCLEOTIDE SEQUENCE</scope>
    <source>
        <strain evidence="15">2</strain>
    </source>
</reference>
<proteinExistence type="inferred from homology"/>
<dbReference type="EMBL" id="SLTX01000001">
    <property type="protein sequence ID" value="TDB06128.1"/>
    <property type="molecule type" value="Genomic_DNA"/>
</dbReference>
<dbReference type="KEGG" id="bdo:EL88_02080"/>
<evidence type="ECO:0000313" key="19">
    <source>
        <dbReference type="Proteomes" id="UP000481616"/>
    </source>
</evidence>
<accession>A0A076II57</accession>
<dbReference type="KEGG" id="bdh:GV66_07710"/>
<dbReference type="EMBL" id="BQOB01000001">
    <property type="protein sequence ID" value="GKH80837.1"/>
    <property type="molecule type" value="Genomic_DNA"/>
</dbReference>
<reference evidence="13" key="3">
    <citation type="submission" date="2021-06" db="EMBL/GenBank/DDBJ databases">
        <title>Collection of gut derived symbiotic bacterial strains cultured from healthy donors.</title>
        <authorList>
            <person name="Lin H."/>
            <person name="Littmann E."/>
            <person name="Pamer E.G."/>
        </authorList>
    </citation>
    <scope>NUCLEOTIDE SEQUENCE</scope>
    <source>
        <strain evidence="13">MSK.5.10</strain>
    </source>
</reference>
<dbReference type="InterPro" id="IPR005524">
    <property type="entry name" value="DUF318"/>
</dbReference>
<dbReference type="EMBL" id="JAHOAX010000009">
    <property type="protein sequence ID" value="MBV3123817.1"/>
    <property type="molecule type" value="Genomic_DNA"/>
</dbReference>
<evidence type="ECO:0000256" key="1">
    <source>
        <dbReference type="ARBA" id="ARBA00004651"/>
    </source>
</evidence>
<comment type="subcellular location">
    <subcellularLocation>
        <location evidence="1">Cell membrane</location>
        <topology evidence="1">Multi-pass membrane protein</topology>
    </subcellularLocation>
</comment>
<dbReference type="PANTHER" id="PTHR43299">
    <property type="entry name" value="UPF0718 PROTEIN YRAQ"/>
    <property type="match status" value="1"/>
</dbReference>
<dbReference type="GO" id="GO:0005886">
    <property type="term" value="C:plasma membrane"/>
    <property type="evidence" value="ECO:0007669"/>
    <property type="project" value="UniProtKB-SubCell"/>
</dbReference>
<evidence type="ECO:0000313" key="10">
    <source>
        <dbReference type="EMBL" id="KAA5384563.1"/>
    </source>
</evidence>
<feature type="transmembrane region" description="Helical" evidence="7">
    <location>
        <begin position="48"/>
        <end position="67"/>
    </location>
</feature>
<feature type="transmembrane region" description="Helical" evidence="7">
    <location>
        <begin position="148"/>
        <end position="168"/>
    </location>
</feature>
<evidence type="ECO:0000313" key="16">
    <source>
        <dbReference type="Proteomes" id="UP000294834"/>
    </source>
</evidence>
<keyword evidence="6 7" id="KW-0472">Membrane</keyword>
<evidence type="ECO:0000256" key="6">
    <source>
        <dbReference type="ARBA" id="ARBA00023136"/>
    </source>
</evidence>
<reference evidence="14 16" key="2">
    <citation type="journal article" date="2019" name="Nat. Microbiol.">
        <title>Genomic variation and strain-specific functional adaptation in the human gut microbiome during early life.</title>
        <authorList>
            <person name="Vatanen T."/>
            <person name="Plichta D.R."/>
            <person name="Somani J."/>
            <person name="Munch P.C."/>
            <person name="Arthur T.D."/>
            <person name="Hall A.B."/>
            <person name="Rudolf S."/>
            <person name="Oakeley E.J."/>
            <person name="Ke X."/>
            <person name="Young R.A."/>
            <person name="Haiser H.J."/>
            <person name="Kolde R."/>
            <person name="Yassour M."/>
            <person name="Luopajarvi K."/>
            <person name="Siljander H."/>
            <person name="Virtanen S.M."/>
            <person name="Ilonen J."/>
            <person name="Uibo R."/>
            <person name="Tillmann V."/>
            <person name="Mokurov S."/>
            <person name="Dorshakova N."/>
            <person name="Porter J.A."/>
            <person name="McHardy A.C."/>
            <person name="Lahdesmaki H."/>
            <person name="Vlamakis H."/>
            <person name="Huttenhower C."/>
            <person name="Knip M."/>
            <person name="Xavier R.J."/>
        </authorList>
    </citation>
    <scope>NUCLEOTIDE SEQUENCE [LARGE SCALE GENOMIC DNA]</scope>
    <source>
        <strain evidence="14 16">RJX1052</strain>
    </source>
</reference>
<dbReference type="Proteomes" id="UP000347681">
    <property type="component" value="Unassembled WGS sequence"/>
</dbReference>
<evidence type="ECO:0000313" key="14">
    <source>
        <dbReference type="EMBL" id="TDB06128.1"/>
    </source>
</evidence>